<evidence type="ECO:0000256" key="2">
    <source>
        <dbReference type="ARBA" id="ARBA00022475"/>
    </source>
</evidence>
<sequence length="855" mass="93618">MSTAQATAHETFVPPAYDSPHVARQISDLIAEVSEVIAPVWPLKDYVAVNPYAGISHRSFMDARAFLKVFSDCETLMPLEHYAAEFHQGNFTIADIESAITELSTSGVSQPLTAVQVVENLRAIGWVGVIATTQDQPAVKPNHDRPIRTIAEYASNALDVDWTEAIVEEVSKYCSTHYDQSQATWSSPNKHLPLYQAWRTAAEHDRNIEILGLSGFRKYVASMPHTPEAAIVFSLNQLGVPQPLWSTFLLCQAFSIPGWSAWAKYQSSWQDAECVENNDLSGLLAIRLAYDAALSKAKSLSLNWTSLVDNGSASFKSEWTSPGDDSMLRYTLLRAGEIAYRDGLLDSLAISNSQTAETNDCKLAQMVFCIDVRSERIRRQLETQSSDVETFGFAGFFGMGFDFAKLGQSCGNSHLPVLLKPQFKVHEGIKDSGTANEAQAIADRSQTRSWRKLWKNFQTSAVGCFSFVETTGLLYGFKLLGRSIGYTPWSVNASVDGVAIQDRKKVGPTLRGLHEQGITPSLLADMAEGMLRNLGLTKDFAKLVVFCGHACQTENNPLAAGLDCGACGGHSGEPNARFAALLLNQPDIREALAERGIAIPKGTYFLGALHNTTTDSIEFFDVDEVPGTLQSDVQELTNSCVAATKQTQAERLPHLASSSLADLIGRASDWSEVRPEWGLAGNAAFIVAPRWVTKNSNLDARAFLHSYDHTQDEGGKVLETIMTAPMIVANWINMQYYGSTVDNHHFGSGNKTIHNVVGGFGILSGNGGDLMTGLPWQSLHTGDRYQHLPMRLQVVIAAPLDMIERVIAKHEMVSNLLDGGWLQLVAITDGRTYRYCKGANWQQLDEANAASLPAK</sequence>
<feature type="binding site" evidence="6">
    <location>
        <position position="564"/>
    </location>
    <ligand>
        <name>Zn(2+)</name>
        <dbReference type="ChEBI" id="CHEBI:29105"/>
    </ligand>
</feature>
<evidence type="ECO:0000313" key="7">
    <source>
        <dbReference type="EMBL" id="TWU55335.1"/>
    </source>
</evidence>
<dbReference type="AlphaFoldDB" id="A0A5C6F2I7"/>
<dbReference type="OrthoDB" id="9805101at2"/>
<dbReference type="Pfam" id="PF10070">
    <property type="entry name" value="DabA"/>
    <property type="match status" value="1"/>
</dbReference>
<evidence type="ECO:0000256" key="1">
    <source>
        <dbReference type="ARBA" id="ARBA00022448"/>
    </source>
</evidence>
<gene>
    <name evidence="6" type="primary">dabA</name>
    <name evidence="7" type="ORF">Poly59_16320</name>
</gene>
<comment type="subunit">
    <text evidence="6">Forms a complex with DabB.</text>
</comment>
<keyword evidence="2 6" id="KW-1003">Cell membrane</keyword>
<comment type="caution">
    <text evidence="7">The sequence shown here is derived from an EMBL/GenBank/DDBJ whole genome shotgun (WGS) entry which is preliminary data.</text>
</comment>
<evidence type="ECO:0000256" key="6">
    <source>
        <dbReference type="HAMAP-Rule" id="MF_01871"/>
    </source>
</evidence>
<keyword evidence="4 6" id="KW-0862">Zinc</keyword>
<dbReference type="EMBL" id="SJPX01000002">
    <property type="protein sequence ID" value="TWU55335.1"/>
    <property type="molecule type" value="Genomic_DNA"/>
</dbReference>
<organism evidence="7 8">
    <name type="scientific">Rubripirellula reticaptiva</name>
    <dbReference type="NCBI Taxonomy" id="2528013"/>
    <lineage>
        <taxon>Bacteria</taxon>
        <taxon>Pseudomonadati</taxon>
        <taxon>Planctomycetota</taxon>
        <taxon>Planctomycetia</taxon>
        <taxon>Pirellulales</taxon>
        <taxon>Pirellulaceae</taxon>
        <taxon>Rubripirellula</taxon>
    </lineage>
</organism>
<dbReference type="Proteomes" id="UP000317977">
    <property type="component" value="Unassembled WGS sequence"/>
</dbReference>
<feature type="binding site" evidence="6">
    <location>
        <position position="549"/>
    </location>
    <ligand>
        <name>Zn(2+)</name>
        <dbReference type="ChEBI" id="CHEBI:29105"/>
    </ligand>
</feature>
<keyword evidence="3 6" id="KW-0479">Metal-binding</keyword>
<accession>A0A5C6F2I7</accession>
<proteinExistence type="inferred from homology"/>
<evidence type="ECO:0000313" key="8">
    <source>
        <dbReference type="Proteomes" id="UP000317977"/>
    </source>
</evidence>
<dbReference type="InterPro" id="IPR018752">
    <property type="entry name" value="DabA"/>
</dbReference>
<evidence type="ECO:0000256" key="4">
    <source>
        <dbReference type="ARBA" id="ARBA00022833"/>
    </source>
</evidence>
<keyword evidence="1 6" id="KW-0813">Transport</keyword>
<comment type="function">
    <text evidence="6">Part of an energy-coupled inorganic carbon pump.</text>
</comment>
<feature type="binding site" evidence="6">
    <location>
        <position position="371"/>
    </location>
    <ligand>
        <name>Zn(2+)</name>
        <dbReference type="ChEBI" id="CHEBI:29105"/>
    </ligand>
</feature>
<keyword evidence="8" id="KW-1185">Reference proteome</keyword>
<dbReference type="PANTHER" id="PTHR38344">
    <property type="entry name" value="UPF0753 PROTEIN AQ_863"/>
    <property type="match status" value="1"/>
</dbReference>
<comment type="subcellular location">
    <subcellularLocation>
        <location evidence="6">Cell membrane</location>
        <topology evidence="6">Peripheral membrane protein</topology>
    </subcellularLocation>
</comment>
<comment type="cofactor">
    <cofactor evidence="6">
        <name>Zn(2+)</name>
        <dbReference type="ChEBI" id="CHEBI:29105"/>
    </cofactor>
</comment>
<evidence type="ECO:0000256" key="3">
    <source>
        <dbReference type="ARBA" id="ARBA00022723"/>
    </source>
</evidence>
<reference evidence="7 8" key="1">
    <citation type="submission" date="2019-02" db="EMBL/GenBank/DDBJ databases">
        <title>Deep-cultivation of Planctomycetes and their phenomic and genomic characterization uncovers novel biology.</title>
        <authorList>
            <person name="Wiegand S."/>
            <person name="Jogler M."/>
            <person name="Boedeker C."/>
            <person name="Pinto D."/>
            <person name="Vollmers J."/>
            <person name="Rivas-Marin E."/>
            <person name="Kohn T."/>
            <person name="Peeters S.H."/>
            <person name="Heuer A."/>
            <person name="Rast P."/>
            <person name="Oberbeckmann S."/>
            <person name="Bunk B."/>
            <person name="Jeske O."/>
            <person name="Meyerdierks A."/>
            <person name="Storesund J.E."/>
            <person name="Kallscheuer N."/>
            <person name="Luecker S."/>
            <person name="Lage O.M."/>
            <person name="Pohl T."/>
            <person name="Merkel B.J."/>
            <person name="Hornburger P."/>
            <person name="Mueller R.-W."/>
            <person name="Bruemmer F."/>
            <person name="Labrenz M."/>
            <person name="Spormann A.M."/>
            <person name="Op Den Camp H."/>
            <person name="Overmann J."/>
            <person name="Amann R."/>
            <person name="Jetten M.S.M."/>
            <person name="Mascher T."/>
            <person name="Medema M.H."/>
            <person name="Devos D.P."/>
            <person name="Kaster A.-K."/>
            <person name="Ovreas L."/>
            <person name="Rohde M."/>
            <person name="Galperin M.Y."/>
            <person name="Jogler C."/>
        </authorList>
    </citation>
    <scope>NUCLEOTIDE SEQUENCE [LARGE SCALE GENOMIC DNA]</scope>
    <source>
        <strain evidence="7 8">Poly59</strain>
    </source>
</reference>
<dbReference type="GO" id="GO:0005886">
    <property type="term" value="C:plasma membrane"/>
    <property type="evidence" value="ECO:0007669"/>
    <property type="project" value="UniProtKB-SubCell"/>
</dbReference>
<feature type="binding site" evidence="6">
    <location>
        <position position="369"/>
    </location>
    <ligand>
        <name>Zn(2+)</name>
        <dbReference type="ChEBI" id="CHEBI:29105"/>
    </ligand>
</feature>
<evidence type="ECO:0000256" key="5">
    <source>
        <dbReference type="ARBA" id="ARBA00023136"/>
    </source>
</evidence>
<keyword evidence="5 6" id="KW-0472">Membrane</keyword>
<dbReference type="PANTHER" id="PTHR38344:SF1">
    <property type="entry name" value="INORGANIC CARBON TRANSPORTER SUBUNIT DABA-RELATED"/>
    <property type="match status" value="1"/>
</dbReference>
<name>A0A5C6F2I7_9BACT</name>
<dbReference type="HAMAP" id="MF_01871">
    <property type="entry name" value="DabA"/>
    <property type="match status" value="1"/>
</dbReference>
<dbReference type="RefSeq" id="WP_146533544.1">
    <property type="nucleotide sequence ID" value="NZ_SJPX01000002.1"/>
</dbReference>
<protein>
    <recommendedName>
        <fullName evidence="6">Probable inorganic carbon transporter subunit DabA</fullName>
    </recommendedName>
</protein>
<dbReference type="GO" id="GO:0008270">
    <property type="term" value="F:zinc ion binding"/>
    <property type="evidence" value="ECO:0007669"/>
    <property type="project" value="UniProtKB-UniRule"/>
</dbReference>
<comment type="similarity">
    <text evidence="6">Belongs to the inorganic carbon transporter (TC 9.A.2) DabA family.</text>
</comment>